<evidence type="ECO:0000259" key="3">
    <source>
        <dbReference type="SMART" id="SM00331"/>
    </source>
</evidence>
<organism evidence="4 5">
    <name type="scientific">Streptomyces agglomeratus</name>
    <dbReference type="NCBI Taxonomy" id="285458"/>
    <lineage>
        <taxon>Bacteria</taxon>
        <taxon>Bacillati</taxon>
        <taxon>Actinomycetota</taxon>
        <taxon>Actinomycetes</taxon>
        <taxon>Kitasatosporales</taxon>
        <taxon>Streptomycetaceae</taxon>
        <taxon>Streptomyces</taxon>
    </lineage>
</organism>
<dbReference type="SUPFAM" id="SSF81606">
    <property type="entry name" value="PP2C-like"/>
    <property type="match status" value="1"/>
</dbReference>
<evidence type="ECO:0000256" key="1">
    <source>
        <dbReference type="ARBA" id="ARBA00022801"/>
    </source>
</evidence>
<accession>A0A1E5P162</accession>
<comment type="caution">
    <text evidence="4">The sequence shown here is derived from an EMBL/GenBank/DDBJ whole genome shotgun (WGS) entry which is preliminary data.</text>
</comment>
<dbReference type="AlphaFoldDB" id="A0A1E5P162"/>
<dbReference type="PANTHER" id="PTHR43156:SF2">
    <property type="entry name" value="STAGE II SPORULATION PROTEIN E"/>
    <property type="match status" value="1"/>
</dbReference>
<dbReference type="OrthoDB" id="3280057at2"/>
<dbReference type="SUPFAM" id="SSF55781">
    <property type="entry name" value="GAF domain-like"/>
    <property type="match status" value="1"/>
</dbReference>
<gene>
    <name evidence="4" type="ORF">AS594_00655</name>
</gene>
<dbReference type="EMBL" id="MEHJ01000001">
    <property type="protein sequence ID" value="OEJ23242.1"/>
    <property type="molecule type" value="Genomic_DNA"/>
</dbReference>
<name>A0A1E5P162_9ACTN</name>
<dbReference type="InterPro" id="IPR001932">
    <property type="entry name" value="PPM-type_phosphatase-like_dom"/>
</dbReference>
<reference evidence="4 5" key="1">
    <citation type="submission" date="2016-08" db="EMBL/GenBank/DDBJ databases">
        <title>Complete genome sequence of Streptomyces agglomeratus strain 6-3-2, a novel anti-MRSA actinomycete isolated from Wuli of Tebit, China.</title>
        <authorList>
            <person name="Chen X."/>
        </authorList>
    </citation>
    <scope>NUCLEOTIDE SEQUENCE [LARGE SCALE GENOMIC DNA]</scope>
    <source>
        <strain evidence="4 5">6-3-2</strain>
    </source>
</reference>
<dbReference type="RefSeq" id="WP_069925149.1">
    <property type="nucleotide sequence ID" value="NZ_MEHI01000001.1"/>
</dbReference>
<sequence length="414" mass="45060">MTLAGILEAAEAAAPVESLDVVARMLREHLGAASVSFLITDFTGSSVVRMGAADSVDTDEPAQRIPLRGTLYEDVIRSQQPQVEHEGRHVCVVAPVTNRGDAIGLLELFLPSVPDAEVMRDIGETAHALAYIVIANRSHSDVYQWSRRTKPLNLAAEIQHQLLPASLACEAAQFAVAGALEPAEHVGGDTFDYVIDRDTVQLSVTDAMGHDVDAALLATLVVSALRRARREGADLAEQARHADQAMRDHGRRGFVSGQLLRISLLDGRTEFVNAGHPWPLRMRDGKVEEIVPKVDRPFGLNVRTSQANTYRVQTLDLQPGDRLIMLTDGMLERHAENLDLADLIIRTRELHPREAARTLIKAIVDAGDGHLHDDATVMCLDWHGVHNSERDATNGADLTDASPPSTTGPPAPHR</sequence>
<proteinExistence type="predicted"/>
<dbReference type="PANTHER" id="PTHR43156">
    <property type="entry name" value="STAGE II SPORULATION PROTEIN E-RELATED"/>
    <property type="match status" value="1"/>
</dbReference>
<dbReference type="InterPro" id="IPR036457">
    <property type="entry name" value="PPM-type-like_dom_sf"/>
</dbReference>
<dbReference type="InterPro" id="IPR052016">
    <property type="entry name" value="Bact_Sigma-Reg"/>
</dbReference>
<keyword evidence="1" id="KW-0378">Hydrolase</keyword>
<evidence type="ECO:0000313" key="4">
    <source>
        <dbReference type="EMBL" id="OEJ23242.1"/>
    </source>
</evidence>
<feature type="domain" description="PPM-type phosphatase" evidence="3">
    <location>
        <begin position="171"/>
        <end position="382"/>
    </location>
</feature>
<feature type="region of interest" description="Disordered" evidence="2">
    <location>
        <begin position="390"/>
        <end position="414"/>
    </location>
</feature>
<dbReference type="GO" id="GO:0016791">
    <property type="term" value="F:phosphatase activity"/>
    <property type="evidence" value="ECO:0007669"/>
    <property type="project" value="TreeGrafter"/>
</dbReference>
<keyword evidence="5" id="KW-1185">Reference proteome</keyword>
<dbReference type="Proteomes" id="UP000095759">
    <property type="component" value="Unassembled WGS sequence"/>
</dbReference>
<dbReference type="STRING" id="285458.BGM19_36220"/>
<evidence type="ECO:0000313" key="5">
    <source>
        <dbReference type="Proteomes" id="UP000095759"/>
    </source>
</evidence>
<dbReference type="Pfam" id="PF07228">
    <property type="entry name" value="SpoIIE"/>
    <property type="match status" value="1"/>
</dbReference>
<evidence type="ECO:0000256" key="2">
    <source>
        <dbReference type="SAM" id="MobiDB-lite"/>
    </source>
</evidence>
<protein>
    <submittedName>
        <fullName evidence="4">Serine/threonine protein phosphatase</fullName>
    </submittedName>
</protein>
<dbReference type="Gene3D" id="3.60.40.10">
    <property type="entry name" value="PPM-type phosphatase domain"/>
    <property type="match status" value="1"/>
</dbReference>
<dbReference type="SMART" id="SM00331">
    <property type="entry name" value="PP2C_SIG"/>
    <property type="match status" value="1"/>
</dbReference>